<evidence type="ECO:0000256" key="2">
    <source>
        <dbReference type="ARBA" id="ARBA00022692"/>
    </source>
</evidence>
<dbReference type="RefSeq" id="XP_016596295.1">
    <property type="nucleotide sequence ID" value="XM_016739551.1"/>
</dbReference>
<comment type="caution">
    <text evidence="7">The sequence shown here is derived from an EMBL/GenBank/DDBJ whole genome shotgun (WGS) entry which is preliminary data.</text>
</comment>
<name>A0A0A2KTF3_PENEN</name>
<keyword evidence="4 5" id="KW-0472">Membrane</keyword>
<dbReference type="GO" id="GO:0012505">
    <property type="term" value="C:endomembrane system"/>
    <property type="evidence" value="ECO:0007669"/>
    <property type="project" value="UniProtKB-SubCell"/>
</dbReference>
<feature type="transmembrane region" description="Helical" evidence="5">
    <location>
        <begin position="197"/>
        <end position="218"/>
    </location>
</feature>
<dbReference type="EMBL" id="JQFZ01000245">
    <property type="protein sequence ID" value="KGO53748.1"/>
    <property type="molecule type" value="Genomic_DNA"/>
</dbReference>
<dbReference type="PhylomeDB" id="A0A0A2KTF3"/>
<reference evidence="7 8" key="1">
    <citation type="journal article" date="2015" name="Mol. Plant Microbe Interact.">
        <title>Genome, transcriptome, and functional analyses of Penicillium expansum provide new insights into secondary metabolism and pathogenicity.</title>
        <authorList>
            <person name="Ballester A.R."/>
            <person name="Marcet-Houben M."/>
            <person name="Levin E."/>
            <person name="Sela N."/>
            <person name="Selma-Lazaro C."/>
            <person name="Carmona L."/>
            <person name="Wisniewski M."/>
            <person name="Droby S."/>
            <person name="Gonzalez-Candelas L."/>
            <person name="Gabaldon T."/>
        </authorList>
    </citation>
    <scope>NUCLEOTIDE SEQUENCE [LARGE SCALE GENOMIC DNA]</scope>
    <source>
        <strain evidence="7 8">MD-8</strain>
    </source>
</reference>
<dbReference type="InterPro" id="IPR019402">
    <property type="entry name" value="CWH43_N"/>
</dbReference>
<evidence type="ECO:0000256" key="5">
    <source>
        <dbReference type="SAM" id="Phobius"/>
    </source>
</evidence>
<keyword evidence="2 5" id="KW-0812">Transmembrane</keyword>
<dbReference type="GO" id="GO:0005886">
    <property type="term" value="C:plasma membrane"/>
    <property type="evidence" value="ECO:0007669"/>
    <property type="project" value="TreeGrafter"/>
</dbReference>
<accession>A0A0A2KTF3</accession>
<dbReference type="Pfam" id="PF10277">
    <property type="entry name" value="Frag1"/>
    <property type="match status" value="1"/>
</dbReference>
<evidence type="ECO:0000256" key="1">
    <source>
        <dbReference type="ARBA" id="ARBA00004127"/>
    </source>
</evidence>
<proteinExistence type="predicted"/>
<comment type="subcellular location">
    <subcellularLocation>
        <location evidence="1">Endomembrane system</location>
        <topology evidence="1">Multi-pass membrane protein</topology>
    </subcellularLocation>
</comment>
<dbReference type="Proteomes" id="UP000030143">
    <property type="component" value="Unassembled WGS sequence"/>
</dbReference>
<organism evidence="7 8">
    <name type="scientific">Penicillium expansum</name>
    <name type="common">Blue mold rot fungus</name>
    <dbReference type="NCBI Taxonomy" id="27334"/>
    <lineage>
        <taxon>Eukaryota</taxon>
        <taxon>Fungi</taxon>
        <taxon>Dikarya</taxon>
        <taxon>Ascomycota</taxon>
        <taxon>Pezizomycotina</taxon>
        <taxon>Eurotiomycetes</taxon>
        <taxon>Eurotiomycetidae</taxon>
        <taxon>Eurotiales</taxon>
        <taxon>Aspergillaceae</taxon>
        <taxon>Penicillium</taxon>
    </lineage>
</organism>
<feature type="transmembrane region" description="Helical" evidence="5">
    <location>
        <begin position="131"/>
        <end position="151"/>
    </location>
</feature>
<dbReference type="GeneID" id="27674970"/>
<gene>
    <name evidence="7" type="ORF">PEX2_022760</name>
</gene>
<feature type="transmembrane region" description="Helical" evidence="5">
    <location>
        <begin position="163"/>
        <end position="185"/>
    </location>
</feature>
<feature type="transmembrane region" description="Helical" evidence="5">
    <location>
        <begin position="98"/>
        <end position="119"/>
    </location>
</feature>
<feature type="transmembrane region" description="Helical" evidence="5">
    <location>
        <begin position="7"/>
        <end position="30"/>
    </location>
</feature>
<dbReference type="OrthoDB" id="10032492at2759"/>
<feature type="transmembrane region" description="Helical" evidence="5">
    <location>
        <begin position="59"/>
        <end position="77"/>
    </location>
</feature>
<dbReference type="PANTHER" id="PTHR21324">
    <property type="entry name" value="FASTING-INDUCIBLE INTEGRAL MEMBRANE PROTEIN TM6P1-RELATED"/>
    <property type="match status" value="1"/>
</dbReference>
<evidence type="ECO:0000313" key="8">
    <source>
        <dbReference type="Proteomes" id="UP000030143"/>
    </source>
</evidence>
<evidence type="ECO:0000256" key="3">
    <source>
        <dbReference type="ARBA" id="ARBA00022989"/>
    </source>
</evidence>
<dbReference type="InterPro" id="IPR050911">
    <property type="entry name" value="DRAM/TMEM150_Autophagy_Mod"/>
</dbReference>
<feature type="domain" description="CWH43-like N-terminal" evidence="6">
    <location>
        <begin position="5"/>
        <end position="221"/>
    </location>
</feature>
<dbReference type="HOGENOM" id="CLU_050573_0_0_1"/>
<dbReference type="STRING" id="27334.A0A0A2KTF3"/>
<dbReference type="PANTHER" id="PTHR21324:SF2">
    <property type="entry name" value="EG:22E5.9 PROTEIN"/>
    <property type="match status" value="1"/>
</dbReference>
<evidence type="ECO:0000256" key="4">
    <source>
        <dbReference type="ARBA" id="ARBA00023136"/>
    </source>
</evidence>
<evidence type="ECO:0000313" key="7">
    <source>
        <dbReference type="EMBL" id="KGO53748.1"/>
    </source>
</evidence>
<keyword evidence="8" id="KW-1185">Reference proteome</keyword>
<evidence type="ECO:0000259" key="6">
    <source>
        <dbReference type="Pfam" id="PF10277"/>
    </source>
</evidence>
<dbReference type="VEuPathDB" id="FungiDB:PEXP_040880"/>
<sequence>MWILSFWIFPVISGCMWIATLVAMLSTWAADGKPIYSTMSDGLTIPYISHIGAEGLKPLFIAGSVVTVVFMDLGLLSERWLRHAGQLARNKGRFDKTCAVGSIFFSIAGALGLILLSIFDTKHHNNLHNGFLAMFIASYVICALLVCLEYIQIGRFYHPQARILIVSFAIKALFVVCELGVAIAFGVCMKSGNKKNAAAVCEWVAALIFAFFVFSFVIDLLPSVRTKRHVPQGEKYTRPGVEDRPIDF</sequence>
<keyword evidence="3 5" id="KW-1133">Transmembrane helix</keyword>
<protein>
    <submittedName>
        <fullName evidence="7">Frag1/DRAM/Sfk1</fullName>
    </submittedName>
</protein>
<dbReference type="AlphaFoldDB" id="A0A0A2KTF3"/>